<keyword evidence="2" id="KW-1185">Reference proteome</keyword>
<gene>
    <name evidence="1" type="ORF">LYSIN_04089</name>
</gene>
<dbReference type="EMBL" id="PGLV01000005">
    <property type="protein sequence ID" value="POZ54420.1"/>
    <property type="molecule type" value="Genomic_DNA"/>
</dbReference>
<evidence type="ECO:0000313" key="2">
    <source>
        <dbReference type="Proteomes" id="UP000237319"/>
    </source>
</evidence>
<comment type="caution">
    <text evidence="1">The sequence shown here is derived from an EMBL/GenBank/DDBJ whole genome shotgun (WGS) entry which is preliminary data.</text>
</comment>
<sequence>MLVVDKPKYNMAIYEAKKEVHVQVHGFIKTELVEEYIKDLEETVAKVPKKSYTFVVDATYQSPVPSKVSAELGQTLMFYASLGFKDIYIVNPSSKIAYVQVRNALEGVNFPGTVVDNVSQLATR</sequence>
<evidence type="ECO:0000313" key="1">
    <source>
        <dbReference type="EMBL" id="POZ54420.1"/>
    </source>
</evidence>
<proteinExistence type="predicted"/>
<dbReference type="AlphaFoldDB" id="A0A2S5CUD6"/>
<dbReference type="RefSeq" id="WP_069509653.1">
    <property type="nucleotide sequence ID" value="NZ_CP194323.1"/>
</dbReference>
<organism evidence="1 2">
    <name type="scientific">Lysinibacillus sphaericus</name>
    <name type="common">Bacillus sphaericus</name>
    <dbReference type="NCBI Taxonomy" id="1421"/>
    <lineage>
        <taxon>Bacteria</taxon>
        <taxon>Bacillati</taxon>
        <taxon>Bacillota</taxon>
        <taxon>Bacilli</taxon>
        <taxon>Bacillales</taxon>
        <taxon>Bacillaceae</taxon>
        <taxon>Lysinibacillus</taxon>
    </lineage>
</organism>
<reference evidence="1 2" key="1">
    <citation type="submission" date="2017-11" db="EMBL/GenBank/DDBJ databases">
        <title>Genome sequence of Lysinibacillus sphaericus, a lignin-degrading bacteria isolated from municipal solid waste soil.</title>
        <authorList>
            <person name="Persinoti G.F."/>
            <person name="Paixao D.A."/>
            <person name="Bugg T.D."/>
            <person name="Squina F.M."/>
        </authorList>
    </citation>
    <scope>NUCLEOTIDE SEQUENCE [LARGE SCALE GENOMIC DNA]</scope>
    <source>
        <strain evidence="1 2">A1</strain>
    </source>
</reference>
<name>A0A2S5CUD6_LYSSH</name>
<accession>A0A2S5CUD6</accession>
<protein>
    <submittedName>
        <fullName evidence="1">Uncharacterized protein</fullName>
    </submittedName>
</protein>
<dbReference type="Proteomes" id="UP000237319">
    <property type="component" value="Unassembled WGS sequence"/>
</dbReference>